<evidence type="ECO:0000256" key="2">
    <source>
        <dbReference type="ARBA" id="ARBA00022692"/>
    </source>
</evidence>
<organism evidence="6 7">
    <name type="scientific">Peribacillus psychrosaccharolyticus</name>
    <name type="common">Bacillus psychrosaccharolyticus</name>
    <dbReference type="NCBI Taxonomy" id="1407"/>
    <lineage>
        <taxon>Bacteria</taxon>
        <taxon>Bacillati</taxon>
        <taxon>Bacillota</taxon>
        <taxon>Bacilli</taxon>
        <taxon>Bacillales</taxon>
        <taxon>Bacillaceae</taxon>
        <taxon>Peribacillus</taxon>
    </lineage>
</organism>
<keyword evidence="3 5" id="KW-1133">Transmembrane helix</keyword>
<sequence>MKALSLYQDRTSLVHTIDPITKLVFILFSLSFPLILQNIYWSVGILIFCILLLLLGKVFKQTLPILGLSFILLLSILVIQGLYSPKNETLFFSVGFIRFYEEGLLVAVRIILRVTTLLCSVCILVLTTKPSDLIQSLMKKGLPAKIGYVLNSVMQIIPEMRSTMATISDAQRSRGIETEGKLITRIKAFFPLLGPVIMNALVSTRERSMALEVRGFNSTAKKSYLVEPTFSRIGFPLQIVMMVVLAGAIGWRIFQ</sequence>
<feature type="transmembrane region" description="Helical" evidence="5">
    <location>
        <begin position="63"/>
        <end position="83"/>
    </location>
</feature>
<dbReference type="Proteomes" id="UP000595254">
    <property type="component" value="Chromosome"/>
</dbReference>
<protein>
    <submittedName>
        <fullName evidence="6">Energy-coupling factor transporter transmembrane protein EcfT</fullName>
    </submittedName>
</protein>
<dbReference type="KEGG" id="ppsr:I6J18_04015"/>
<evidence type="ECO:0000256" key="3">
    <source>
        <dbReference type="ARBA" id="ARBA00022989"/>
    </source>
</evidence>
<accession>A0A974NR30</accession>
<keyword evidence="4 5" id="KW-0472">Membrane</keyword>
<evidence type="ECO:0000256" key="5">
    <source>
        <dbReference type="SAM" id="Phobius"/>
    </source>
</evidence>
<keyword evidence="2 5" id="KW-0812">Transmembrane</keyword>
<evidence type="ECO:0000313" key="6">
    <source>
        <dbReference type="EMBL" id="QQT02525.1"/>
    </source>
</evidence>
<reference evidence="6 7" key="1">
    <citation type="submission" date="2021-01" db="EMBL/GenBank/DDBJ databases">
        <title>FDA dAtabase for Regulatory Grade micrObial Sequences (FDA-ARGOS): Supporting development and validation of Infectious Disease Dx tests.</title>
        <authorList>
            <person name="Nelson B."/>
            <person name="Plummer A."/>
            <person name="Tallon L."/>
            <person name="Sadzewicz L."/>
            <person name="Zhao X."/>
            <person name="Boylan J."/>
            <person name="Ott S."/>
            <person name="Bowen H."/>
            <person name="Vavikolanu K."/>
            <person name="Mehta A."/>
            <person name="Aluvathingal J."/>
            <person name="Nadendla S."/>
            <person name="Myers T."/>
            <person name="Yan Y."/>
            <person name="Sichtig H."/>
        </authorList>
    </citation>
    <scope>NUCLEOTIDE SEQUENCE [LARGE SCALE GENOMIC DNA]</scope>
    <source>
        <strain evidence="6 7">FDAARGOS_1161</strain>
    </source>
</reference>
<dbReference type="PANTHER" id="PTHR33514:SF13">
    <property type="entry name" value="PROTEIN ABCI12, CHLOROPLASTIC"/>
    <property type="match status" value="1"/>
</dbReference>
<feature type="transmembrane region" description="Helical" evidence="5">
    <location>
        <begin position="233"/>
        <end position="254"/>
    </location>
</feature>
<feature type="transmembrane region" description="Helical" evidence="5">
    <location>
        <begin position="12"/>
        <end position="32"/>
    </location>
</feature>
<gene>
    <name evidence="6" type="ORF">I6J18_04015</name>
</gene>
<dbReference type="InterPro" id="IPR003339">
    <property type="entry name" value="ABC/ECF_trnsptr_transmembrane"/>
</dbReference>
<dbReference type="AlphaFoldDB" id="A0A974NR30"/>
<name>A0A974NR30_PERPY</name>
<proteinExistence type="predicted"/>
<dbReference type="EMBL" id="CP068053">
    <property type="protein sequence ID" value="QQT02525.1"/>
    <property type="molecule type" value="Genomic_DNA"/>
</dbReference>
<feature type="transmembrane region" description="Helical" evidence="5">
    <location>
        <begin position="182"/>
        <end position="202"/>
    </location>
</feature>
<dbReference type="PANTHER" id="PTHR33514">
    <property type="entry name" value="PROTEIN ABCI12, CHLOROPLASTIC"/>
    <property type="match status" value="1"/>
</dbReference>
<feature type="transmembrane region" description="Helical" evidence="5">
    <location>
        <begin position="103"/>
        <end position="126"/>
    </location>
</feature>
<evidence type="ECO:0000256" key="1">
    <source>
        <dbReference type="ARBA" id="ARBA00004141"/>
    </source>
</evidence>
<dbReference type="Pfam" id="PF02361">
    <property type="entry name" value="CbiQ"/>
    <property type="match status" value="1"/>
</dbReference>
<comment type="subcellular location">
    <subcellularLocation>
        <location evidence="1">Membrane</location>
        <topology evidence="1">Multi-pass membrane protein</topology>
    </subcellularLocation>
</comment>
<dbReference type="CDD" id="cd16914">
    <property type="entry name" value="EcfT"/>
    <property type="match status" value="1"/>
</dbReference>
<dbReference type="GO" id="GO:0005886">
    <property type="term" value="C:plasma membrane"/>
    <property type="evidence" value="ECO:0007669"/>
    <property type="project" value="TreeGrafter"/>
</dbReference>
<feature type="transmembrane region" description="Helical" evidence="5">
    <location>
        <begin position="38"/>
        <end position="56"/>
    </location>
</feature>
<keyword evidence="7" id="KW-1185">Reference proteome</keyword>
<evidence type="ECO:0000313" key="7">
    <source>
        <dbReference type="Proteomes" id="UP000595254"/>
    </source>
</evidence>
<evidence type="ECO:0000256" key="4">
    <source>
        <dbReference type="ARBA" id="ARBA00023136"/>
    </source>
</evidence>